<dbReference type="GO" id="GO:0004497">
    <property type="term" value="F:monooxygenase activity"/>
    <property type="evidence" value="ECO:0007669"/>
    <property type="project" value="UniProtKB-KW"/>
</dbReference>
<keyword evidence="3" id="KW-0560">Oxidoreductase</keyword>
<organism evidence="8 11">
    <name type="scientific">Didymodactylos carnosus</name>
    <dbReference type="NCBI Taxonomy" id="1234261"/>
    <lineage>
        <taxon>Eukaryota</taxon>
        <taxon>Metazoa</taxon>
        <taxon>Spiralia</taxon>
        <taxon>Gnathifera</taxon>
        <taxon>Rotifera</taxon>
        <taxon>Eurotatoria</taxon>
        <taxon>Bdelloidea</taxon>
        <taxon>Philodinida</taxon>
        <taxon>Philodinidae</taxon>
        <taxon>Didymodactylos</taxon>
    </lineage>
</organism>
<dbReference type="InterPro" id="IPR002938">
    <property type="entry name" value="FAD-bd"/>
</dbReference>
<evidence type="ECO:0000256" key="5">
    <source>
        <dbReference type="SAM" id="Phobius"/>
    </source>
</evidence>
<evidence type="ECO:0000313" key="9">
    <source>
        <dbReference type="EMBL" id="CAF3870625.1"/>
    </source>
</evidence>
<dbReference type="InterPro" id="IPR036188">
    <property type="entry name" value="FAD/NAD-bd_sf"/>
</dbReference>
<feature type="domain" description="FAD-binding" evidence="6">
    <location>
        <begin position="5"/>
        <end position="176"/>
    </location>
</feature>
<proteinExistence type="predicted"/>
<feature type="transmembrane region" description="Helical" evidence="5">
    <location>
        <begin position="7"/>
        <end position="24"/>
    </location>
</feature>
<accession>A0A815D484</accession>
<dbReference type="PANTHER" id="PTHR46972:SF1">
    <property type="entry name" value="FAD DEPENDENT OXIDOREDUCTASE DOMAIN-CONTAINING PROTEIN"/>
    <property type="match status" value="1"/>
</dbReference>
<evidence type="ECO:0000313" key="10">
    <source>
        <dbReference type="EMBL" id="CAF4100105.1"/>
    </source>
</evidence>
<keyword evidence="1" id="KW-0285">Flavoprotein</keyword>
<dbReference type="EMBL" id="CAJNOQ010012111">
    <property type="protein sequence ID" value="CAF1292230.1"/>
    <property type="molecule type" value="Genomic_DNA"/>
</dbReference>
<dbReference type="Proteomes" id="UP000663829">
    <property type="component" value="Unassembled WGS sequence"/>
</dbReference>
<keyword evidence="2" id="KW-0274">FAD</keyword>
<dbReference type="EMBL" id="CAJOBC010033331">
    <property type="protein sequence ID" value="CAF4100105.1"/>
    <property type="molecule type" value="Genomic_DNA"/>
</dbReference>
<dbReference type="Proteomes" id="UP000681722">
    <property type="component" value="Unassembled WGS sequence"/>
</dbReference>
<evidence type="ECO:0000259" key="6">
    <source>
        <dbReference type="Pfam" id="PF01494"/>
    </source>
</evidence>
<feature type="domain" description="FAD-binding" evidence="6">
    <location>
        <begin position="305"/>
        <end position="339"/>
    </location>
</feature>
<sequence length="435" mass="48525">MDKNTRIVIVGGGLAGFAVGIALLQKGYVNVTVHERDSTMDCRRQGYGLTILQGVSALKWLGVFDTVKYLDTPSRSHFIFHSNGSIIGFFGTLFWPTPESNHVTNKKYNLHIGRQQLRAILMDQYIKLHPLSNEGIHWNSRLTNIVDGHCAVFQDGHKVDAGLIIGCDGINSAVRKFKYPNDSSKLGYLGIMVVLGITGCEHMLGKERVFQTVDGCTRLFVMPYSKDSPSESVMWQLSFPIAEEEAFKLNQSMLLLKQHVQERCCKWHTPIPQMIDSTSVNLLMGIPAYDRDPTQPPDEHSCQSIALLGDAAHPMSPFKGQGANQALLDAVLLAESLSKQPNLTDSISYYDRAMISRVHPKVMQSRERVQTLHQPNVLSTTNFECRGVDEKLLEILNLKGINALYSNDKVTIEEAIKTEMLLLQKNNTTTPALVN</sequence>
<name>A0A815D484_9BILA</name>
<gene>
    <name evidence="8" type="ORF">GPM918_LOCUS28097</name>
    <name evidence="7" type="ORF">OVA965_LOCUS19557</name>
    <name evidence="10" type="ORF">SRO942_LOCUS28554</name>
    <name evidence="9" type="ORF">TMI583_LOCUS19633</name>
</gene>
<dbReference type="AlphaFoldDB" id="A0A815D484"/>
<protein>
    <recommendedName>
        <fullName evidence="6">FAD-binding domain-containing protein</fullName>
    </recommendedName>
</protein>
<comment type="caution">
    <text evidence="8">The sequence shown here is derived from an EMBL/GenBank/DDBJ whole genome shotgun (WGS) entry which is preliminary data.</text>
</comment>
<keyword evidence="4" id="KW-0503">Monooxygenase</keyword>
<evidence type="ECO:0000313" key="7">
    <source>
        <dbReference type="EMBL" id="CAF1106630.1"/>
    </source>
</evidence>
<evidence type="ECO:0000256" key="1">
    <source>
        <dbReference type="ARBA" id="ARBA00022630"/>
    </source>
</evidence>
<keyword evidence="5" id="KW-0472">Membrane</keyword>
<reference evidence="8" key="1">
    <citation type="submission" date="2021-02" db="EMBL/GenBank/DDBJ databases">
        <authorList>
            <person name="Nowell W R."/>
        </authorList>
    </citation>
    <scope>NUCLEOTIDE SEQUENCE</scope>
</reference>
<dbReference type="Proteomes" id="UP000682733">
    <property type="component" value="Unassembled WGS sequence"/>
</dbReference>
<evidence type="ECO:0000256" key="4">
    <source>
        <dbReference type="ARBA" id="ARBA00023033"/>
    </source>
</evidence>
<evidence type="ECO:0000256" key="3">
    <source>
        <dbReference type="ARBA" id="ARBA00023002"/>
    </source>
</evidence>
<dbReference type="Pfam" id="PF01494">
    <property type="entry name" value="FAD_binding_3"/>
    <property type="match status" value="2"/>
</dbReference>
<keyword evidence="11" id="KW-1185">Reference proteome</keyword>
<dbReference type="Proteomes" id="UP000677228">
    <property type="component" value="Unassembled WGS sequence"/>
</dbReference>
<evidence type="ECO:0000313" key="8">
    <source>
        <dbReference type="EMBL" id="CAF1292230.1"/>
    </source>
</evidence>
<dbReference type="GO" id="GO:0071949">
    <property type="term" value="F:FAD binding"/>
    <property type="evidence" value="ECO:0007669"/>
    <property type="project" value="InterPro"/>
</dbReference>
<keyword evidence="5" id="KW-0812">Transmembrane</keyword>
<dbReference type="EMBL" id="CAJNOK010010111">
    <property type="protein sequence ID" value="CAF1106630.1"/>
    <property type="molecule type" value="Genomic_DNA"/>
</dbReference>
<dbReference type="Gene3D" id="3.50.50.60">
    <property type="entry name" value="FAD/NAD(P)-binding domain"/>
    <property type="match status" value="1"/>
</dbReference>
<keyword evidence="5" id="KW-1133">Transmembrane helix</keyword>
<evidence type="ECO:0000313" key="11">
    <source>
        <dbReference type="Proteomes" id="UP000663829"/>
    </source>
</evidence>
<dbReference type="EMBL" id="CAJOBA010011452">
    <property type="protein sequence ID" value="CAF3870625.1"/>
    <property type="molecule type" value="Genomic_DNA"/>
</dbReference>
<dbReference type="SUPFAM" id="SSF51905">
    <property type="entry name" value="FAD/NAD(P)-binding domain"/>
    <property type="match status" value="1"/>
</dbReference>
<dbReference type="PANTHER" id="PTHR46972">
    <property type="entry name" value="MONOOXYGENASE ASQM-RELATED"/>
    <property type="match status" value="1"/>
</dbReference>
<dbReference type="PRINTS" id="PR00420">
    <property type="entry name" value="RNGMNOXGNASE"/>
</dbReference>
<dbReference type="OrthoDB" id="10019522at2759"/>
<evidence type="ECO:0000256" key="2">
    <source>
        <dbReference type="ARBA" id="ARBA00022827"/>
    </source>
</evidence>